<keyword evidence="5 11" id="KW-0812">Transmembrane</keyword>
<dbReference type="Gene3D" id="2.70.170.10">
    <property type="entry name" value="Neurotransmitter-gated ion-channel ligand-binding domain"/>
    <property type="match status" value="1"/>
</dbReference>
<dbReference type="GO" id="GO:0005886">
    <property type="term" value="C:plasma membrane"/>
    <property type="evidence" value="ECO:0007669"/>
    <property type="project" value="UniProtKB-SubCell"/>
</dbReference>
<keyword evidence="6 12" id="KW-0732">Signal</keyword>
<keyword evidence="14" id="KW-1185">Reference proteome</keyword>
<evidence type="ECO:0000256" key="10">
    <source>
        <dbReference type="ARBA" id="ARBA00023303"/>
    </source>
</evidence>
<evidence type="ECO:0000313" key="14">
    <source>
        <dbReference type="Proteomes" id="UP000887540"/>
    </source>
</evidence>
<keyword evidence="10" id="KW-0407">Ion channel</keyword>
<name>A0A914CTJ9_9BILA</name>
<proteinExistence type="predicted"/>
<dbReference type="SUPFAM" id="SSF63712">
    <property type="entry name" value="Nicotinic receptor ligand binding domain-like"/>
    <property type="match status" value="1"/>
</dbReference>
<dbReference type="InterPro" id="IPR036719">
    <property type="entry name" value="Neuro-gated_channel_TM_sf"/>
</dbReference>
<dbReference type="Gene3D" id="1.20.58.390">
    <property type="entry name" value="Neurotransmitter-gated ion-channel transmembrane domain"/>
    <property type="match status" value="1"/>
</dbReference>
<feature type="transmembrane region" description="Helical" evidence="11">
    <location>
        <begin position="278"/>
        <end position="300"/>
    </location>
</feature>
<feature type="signal peptide" evidence="12">
    <location>
        <begin position="1"/>
        <end position="18"/>
    </location>
</feature>
<dbReference type="InterPro" id="IPR006201">
    <property type="entry name" value="Neur_channel"/>
</dbReference>
<feature type="domain" description="Neurotransmitter-gated ion-channel ligand-binding" evidence="13">
    <location>
        <begin position="45"/>
        <end position="165"/>
    </location>
</feature>
<keyword evidence="7 11" id="KW-1133">Transmembrane helix</keyword>
<evidence type="ECO:0000256" key="5">
    <source>
        <dbReference type="ARBA" id="ARBA00022692"/>
    </source>
</evidence>
<organism evidence="14 15">
    <name type="scientific">Acrobeloides nanus</name>
    <dbReference type="NCBI Taxonomy" id="290746"/>
    <lineage>
        <taxon>Eukaryota</taxon>
        <taxon>Metazoa</taxon>
        <taxon>Ecdysozoa</taxon>
        <taxon>Nematoda</taxon>
        <taxon>Chromadorea</taxon>
        <taxon>Rhabditida</taxon>
        <taxon>Tylenchina</taxon>
        <taxon>Cephalobomorpha</taxon>
        <taxon>Cephaloboidea</taxon>
        <taxon>Cephalobidae</taxon>
        <taxon>Acrobeloides</taxon>
    </lineage>
</organism>
<keyword evidence="3" id="KW-0813">Transport</keyword>
<evidence type="ECO:0000256" key="2">
    <source>
        <dbReference type="ARBA" id="ARBA00004236"/>
    </source>
</evidence>
<evidence type="ECO:0000259" key="13">
    <source>
        <dbReference type="Pfam" id="PF02931"/>
    </source>
</evidence>
<keyword evidence="9 11" id="KW-0472">Membrane</keyword>
<feature type="transmembrane region" description="Helical" evidence="11">
    <location>
        <begin position="248"/>
        <end position="266"/>
    </location>
</feature>
<evidence type="ECO:0000256" key="9">
    <source>
        <dbReference type="ARBA" id="ARBA00023136"/>
    </source>
</evidence>
<evidence type="ECO:0000256" key="11">
    <source>
        <dbReference type="SAM" id="Phobius"/>
    </source>
</evidence>
<sequence length="396" mass="45179">MRRIFFLSFCILCGIVASDDDCKKNEDLIQERLENIKESSRPDTKQVELELTVDGFFLQKFHDNRLDYKDQNPCKDYGLIQPIQISKHNISPNITLMNGVTLRLNGETSPTIVYPNGTVIETKRLEVKAPCTATDHFSPYGNLTCRLIWHNEQYNQNEMFAIWDELVTQKPFAGEVLGESTGNLVVVGIDFDHNVIRLTNGDYDELVLDIKLSESPNRLLLLFYLPSILMVMISWFSMVLGPMAITRAIMIIGSLILLCLHYSMFITPSSNHITAIDVWKIVTLLFVISALLELVIVSCLASTGRSRRFLCCGSKKQKGVNYYTFEPIYEELNDLRNRGTRHTCSCCRYTALCLDLVSVLAFAAGFAIFVFFYIAHNQDMAHYFNDLRLHGLKNHD</sequence>
<evidence type="ECO:0000256" key="3">
    <source>
        <dbReference type="ARBA" id="ARBA00022448"/>
    </source>
</evidence>
<accession>A0A914CTJ9</accession>
<feature type="chain" id="PRO_5037800714" evidence="12">
    <location>
        <begin position="19"/>
        <end position="396"/>
    </location>
</feature>
<reference evidence="15" key="1">
    <citation type="submission" date="2022-11" db="UniProtKB">
        <authorList>
            <consortium name="WormBaseParasite"/>
        </authorList>
    </citation>
    <scope>IDENTIFICATION</scope>
</reference>
<dbReference type="InterPro" id="IPR038050">
    <property type="entry name" value="Neuro_actylchol_rec"/>
</dbReference>
<dbReference type="InterPro" id="IPR006028">
    <property type="entry name" value="GABAA/Glycine_rcpt"/>
</dbReference>
<comment type="subcellular location">
    <subcellularLocation>
        <location evidence="2">Cell membrane</location>
    </subcellularLocation>
    <subcellularLocation>
        <location evidence="1">Membrane</location>
        <topology evidence="1">Multi-pass membrane protein</topology>
    </subcellularLocation>
</comment>
<dbReference type="Pfam" id="PF02931">
    <property type="entry name" value="Neur_chan_LBD"/>
    <property type="match status" value="1"/>
</dbReference>
<keyword evidence="4" id="KW-1003">Cell membrane</keyword>
<evidence type="ECO:0000256" key="8">
    <source>
        <dbReference type="ARBA" id="ARBA00023065"/>
    </source>
</evidence>
<evidence type="ECO:0000256" key="1">
    <source>
        <dbReference type="ARBA" id="ARBA00004141"/>
    </source>
</evidence>
<dbReference type="PANTHER" id="PTHR18945">
    <property type="entry name" value="NEUROTRANSMITTER GATED ION CHANNEL"/>
    <property type="match status" value="1"/>
</dbReference>
<dbReference type="SUPFAM" id="SSF90112">
    <property type="entry name" value="Neurotransmitter-gated ion-channel transmembrane pore"/>
    <property type="match status" value="1"/>
</dbReference>
<evidence type="ECO:0000313" key="15">
    <source>
        <dbReference type="WBParaSite" id="ACRNAN_scaffold1386.g16647.t1"/>
    </source>
</evidence>
<dbReference type="GO" id="GO:0004888">
    <property type="term" value="F:transmembrane signaling receptor activity"/>
    <property type="evidence" value="ECO:0007669"/>
    <property type="project" value="InterPro"/>
</dbReference>
<keyword evidence="8" id="KW-0406">Ion transport</keyword>
<evidence type="ECO:0000256" key="12">
    <source>
        <dbReference type="SAM" id="SignalP"/>
    </source>
</evidence>
<dbReference type="GO" id="GO:0005230">
    <property type="term" value="F:extracellular ligand-gated monoatomic ion channel activity"/>
    <property type="evidence" value="ECO:0007669"/>
    <property type="project" value="InterPro"/>
</dbReference>
<dbReference type="WBParaSite" id="ACRNAN_scaffold1386.g16647.t1">
    <property type="protein sequence ID" value="ACRNAN_scaffold1386.g16647.t1"/>
    <property type="gene ID" value="ACRNAN_scaffold1386.g16647"/>
</dbReference>
<evidence type="ECO:0000256" key="7">
    <source>
        <dbReference type="ARBA" id="ARBA00022989"/>
    </source>
</evidence>
<protein>
    <submittedName>
        <fullName evidence="15">Neurotransmitter-gated ion-channel ligand-binding domain-containing protein</fullName>
    </submittedName>
</protein>
<dbReference type="PRINTS" id="PR00253">
    <property type="entry name" value="GABAARECEPTR"/>
</dbReference>
<feature type="transmembrane region" description="Helical" evidence="11">
    <location>
        <begin position="351"/>
        <end position="375"/>
    </location>
</feature>
<dbReference type="Proteomes" id="UP000887540">
    <property type="component" value="Unplaced"/>
</dbReference>
<dbReference type="InterPro" id="IPR036734">
    <property type="entry name" value="Neur_chan_lig-bd_sf"/>
</dbReference>
<dbReference type="InterPro" id="IPR006202">
    <property type="entry name" value="Neur_chan_lig-bd"/>
</dbReference>
<evidence type="ECO:0000256" key="6">
    <source>
        <dbReference type="ARBA" id="ARBA00022729"/>
    </source>
</evidence>
<feature type="transmembrane region" description="Helical" evidence="11">
    <location>
        <begin position="219"/>
        <end position="241"/>
    </location>
</feature>
<dbReference type="AlphaFoldDB" id="A0A914CTJ9"/>
<evidence type="ECO:0000256" key="4">
    <source>
        <dbReference type="ARBA" id="ARBA00022475"/>
    </source>
</evidence>